<keyword evidence="2" id="KW-0012">Acyltransferase</keyword>
<protein>
    <submittedName>
        <fullName evidence="2">GNAT family N-acetyltransferase</fullName>
        <ecNumber evidence="2">2.3.-.-</ecNumber>
    </submittedName>
</protein>
<keyword evidence="3" id="KW-1185">Reference proteome</keyword>
<dbReference type="CDD" id="cd04301">
    <property type="entry name" value="NAT_SF"/>
    <property type="match status" value="1"/>
</dbReference>
<evidence type="ECO:0000313" key="3">
    <source>
        <dbReference type="Proteomes" id="UP001595960"/>
    </source>
</evidence>
<dbReference type="InterPro" id="IPR016181">
    <property type="entry name" value="Acyl_CoA_acyltransferase"/>
</dbReference>
<dbReference type="InterPro" id="IPR000182">
    <property type="entry name" value="GNAT_dom"/>
</dbReference>
<dbReference type="Pfam" id="PF00583">
    <property type="entry name" value="Acetyltransf_1"/>
    <property type="match status" value="1"/>
</dbReference>
<dbReference type="SUPFAM" id="SSF55729">
    <property type="entry name" value="Acyl-CoA N-acyltransferases (Nat)"/>
    <property type="match status" value="1"/>
</dbReference>
<dbReference type="EC" id="2.3.-.-" evidence="2"/>
<feature type="domain" description="N-acetyltransferase" evidence="1">
    <location>
        <begin position="29"/>
        <end position="203"/>
    </location>
</feature>
<organism evidence="2 3">
    <name type="scientific">Agromyces aurantiacus</name>
    <dbReference type="NCBI Taxonomy" id="165814"/>
    <lineage>
        <taxon>Bacteria</taxon>
        <taxon>Bacillati</taxon>
        <taxon>Actinomycetota</taxon>
        <taxon>Actinomycetes</taxon>
        <taxon>Micrococcales</taxon>
        <taxon>Microbacteriaceae</taxon>
        <taxon>Agromyces</taxon>
    </lineage>
</organism>
<accession>A0ABV9RA13</accession>
<reference evidence="3" key="1">
    <citation type="journal article" date="2019" name="Int. J. Syst. Evol. Microbiol.">
        <title>The Global Catalogue of Microorganisms (GCM) 10K type strain sequencing project: providing services to taxonomists for standard genome sequencing and annotation.</title>
        <authorList>
            <consortium name="The Broad Institute Genomics Platform"/>
            <consortium name="The Broad Institute Genome Sequencing Center for Infectious Disease"/>
            <person name="Wu L."/>
            <person name="Ma J."/>
        </authorList>
    </citation>
    <scope>NUCLEOTIDE SEQUENCE [LARGE SCALE GENOMIC DNA]</scope>
    <source>
        <strain evidence="3">CGMCC 1.12192</strain>
    </source>
</reference>
<proteinExistence type="predicted"/>
<dbReference type="GO" id="GO:0016746">
    <property type="term" value="F:acyltransferase activity"/>
    <property type="evidence" value="ECO:0007669"/>
    <property type="project" value="UniProtKB-KW"/>
</dbReference>
<gene>
    <name evidence="2" type="ORF">ACFPER_17350</name>
</gene>
<dbReference type="RefSeq" id="WP_204393877.1">
    <property type="nucleotide sequence ID" value="NZ_JAFBBW010000001.1"/>
</dbReference>
<dbReference type="Proteomes" id="UP001595960">
    <property type="component" value="Unassembled WGS sequence"/>
</dbReference>
<dbReference type="Gene3D" id="3.40.630.30">
    <property type="match status" value="1"/>
</dbReference>
<dbReference type="PROSITE" id="PS51186">
    <property type="entry name" value="GNAT"/>
    <property type="match status" value="1"/>
</dbReference>
<keyword evidence="2" id="KW-0808">Transferase</keyword>
<comment type="caution">
    <text evidence="2">The sequence shown here is derived from an EMBL/GenBank/DDBJ whole genome shotgun (WGS) entry which is preliminary data.</text>
</comment>
<evidence type="ECO:0000259" key="1">
    <source>
        <dbReference type="PROSITE" id="PS51186"/>
    </source>
</evidence>
<name>A0ABV9RA13_9MICO</name>
<evidence type="ECO:0000313" key="2">
    <source>
        <dbReference type="EMBL" id="MFC4830565.1"/>
    </source>
</evidence>
<sequence length="204" mass="22165">MVSDPTTNTSTLRIVPAREAPFADVASVFGTRGDPAGCWCQWYKLPRADFEKATRDELRDRLAGQLDAPGPGPGLLAYEGETPVGWCAIEPRPALARLPRSRIGAASPDDDFADGGVWAVSCFVIPREFRRRGVAASLAEAAVEHARRHGAHVLEAYAVDPTAREKVPAADLFPGTVSMYRSAGFTEVARPTPHRVVMQRRLDD</sequence>
<dbReference type="EMBL" id="JBHSJC010000002">
    <property type="protein sequence ID" value="MFC4830565.1"/>
    <property type="molecule type" value="Genomic_DNA"/>
</dbReference>